<gene>
    <name evidence="2" type="ORF">D777_00633</name>
</gene>
<dbReference type="PANTHER" id="PTHR46211">
    <property type="entry name" value="GLYCEROPHOSPHORYL DIESTER PHOSPHODIESTERASE"/>
    <property type="match status" value="1"/>
</dbReference>
<dbReference type="EMBL" id="ANIE01000003">
    <property type="protein sequence ID" value="KEF31999.1"/>
    <property type="molecule type" value="Genomic_DNA"/>
</dbReference>
<dbReference type="PATRIC" id="fig|1137280.3.peg.449"/>
<reference evidence="2 3" key="1">
    <citation type="submission" date="2012-12" db="EMBL/GenBank/DDBJ databases">
        <title>Genome assembly of Marinobacter sp. AK21.</title>
        <authorList>
            <person name="Khatri I."/>
            <person name="Kumar R."/>
            <person name="Vaidya B."/>
            <person name="Subramanian S."/>
            <person name="Pinnaka A."/>
        </authorList>
    </citation>
    <scope>NUCLEOTIDE SEQUENCE [LARGE SCALE GENOMIC DNA]</scope>
    <source>
        <strain evidence="2 3">AK21</strain>
    </source>
</reference>
<dbReference type="Pfam" id="PF03009">
    <property type="entry name" value="GDPD"/>
    <property type="match status" value="1"/>
</dbReference>
<dbReference type="InterPro" id="IPR030395">
    <property type="entry name" value="GP_PDE_dom"/>
</dbReference>
<evidence type="ECO:0000313" key="3">
    <source>
        <dbReference type="Proteomes" id="UP000035057"/>
    </source>
</evidence>
<comment type="caution">
    <text evidence="2">The sequence shown here is derived from an EMBL/GenBank/DDBJ whole genome shotgun (WGS) entry which is preliminary data.</text>
</comment>
<evidence type="ECO:0000259" key="1">
    <source>
        <dbReference type="PROSITE" id="PS51704"/>
    </source>
</evidence>
<dbReference type="PANTHER" id="PTHR46211:SF1">
    <property type="entry name" value="GLYCEROPHOSPHODIESTER PHOSPHODIESTERASE, CYTOPLASMIC"/>
    <property type="match status" value="1"/>
</dbReference>
<accession>A0A072N2T8</accession>
<dbReference type="PROSITE" id="PS51704">
    <property type="entry name" value="GP_PDE"/>
    <property type="match status" value="1"/>
</dbReference>
<name>A0A072N2T8_9GAMM</name>
<dbReference type="GO" id="GO:0008081">
    <property type="term" value="F:phosphoric diester hydrolase activity"/>
    <property type="evidence" value="ECO:0007669"/>
    <property type="project" value="InterPro"/>
</dbReference>
<dbReference type="PROSITE" id="PS50007">
    <property type="entry name" value="PIPLC_X_DOMAIN"/>
    <property type="match status" value="1"/>
</dbReference>
<dbReference type="STRING" id="1137280.D777_00633"/>
<dbReference type="RefSeq" id="WP_036128400.1">
    <property type="nucleotide sequence ID" value="NZ_ANIE01000003.1"/>
</dbReference>
<dbReference type="CDD" id="cd08556">
    <property type="entry name" value="GDPD"/>
    <property type="match status" value="1"/>
</dbReference>
<keyword evidence="3" id="KW-1185">Reference proteome</keyword>
<sequence>MIVYGHRGAKGEAPENTLPGFVHAYRHGIRHFELDLVLSKDGIPVLIHDLTVDRTTGQKGSVHSFTSQELAAMDARCNTSAWPTPVGIPSLETLLDEFDDLEHLQLEVKKDSRQRLNILCNRVTEIIQRRELYQRVVITSTDTWFLKEIRRRNKNIHIGLVAERKFPRPLNSAMRLGCEYLILNWKLCSKAMVDNAHRRGMHVSTWTVNRIHDMLQLEEMGVDSIITDYPTSTRMFFDNRARALMALPLSGAEGMPGSRVLPAS</sequence>
<dbReference type="OrthoDB" id="9795622at2"/>
<dbReference type="Gene3D" id="3.20.20.190">
    <property type="entry name" value="Phosphatidylinositol (PI) phosphodiesterase"/>
    <property type="match status" value="1"/>
</dbReference>
<protein>
    <submittedName>
        <fullName evidence="2">Glycerophosphoryl diester phosphodiesterase</fullName>
    </submittedName>
</protein>
<dbReference type="SUPFAM" id="SSF51695">
    <property type="entry name" value="PLC-like phosphodiesterases"/>
    <property type="match status" value="1"/>
</dbReference>
<evidence type="ECO:0000313" key="2">
    <source>
        <dbReference type="EMBL" id="KEF31999.1"/>
    </source>
</evidence>
<dbReference type="InterPro" id="IPR017946">
    <property type="entry name" value="PLC-like_Pdiesterase_TIM-brl"/>
</dbReference>
<dbReference type="Proteomes" id="UP000035057">
    <property type="component" value="Unassembled WGS sequence"/>
</dbReference>
<dbReference type="GO" id="GO:0006629">
    <property type="term" value="P:lipid metabolic process"/>
    <property type="evidence" value="ECO:0007669"/>
    <property type="project" value="InterPro"/>
</dbReference>
<proteinExistence type="predicted"/>
<organism evidence="2 3">
    <name type="scientific">Marinobacter nitratireducens</name>
    <dbReference type="NCBI Taxonomy" id="1137280"/>
    <lineage>
        <taxon>Bacteria</taxon>
        <taxon>Pseudomonadati</taxon>
        <taxon>Pseudomonadota</taxon>
        <taxon>Gammaproteobacteria</taxon>
        <taxon>Pseudomonadales</taxon>
        <taxon>Marinobacteraceae</taxon>
        <taxon>Marinobacter</taxon>
    </lineage>
</organism>
<feature type="domain" description="GP-PDE" evidence="1">
    <location>
        <begin position="1"/>
        <end position="237"/>
    </location>
</feature>
<dbReference type="AlphaFoldDB" id="A0A072N2T8"/>